<dbReference type="Pfam" id="PF26311">
    <property type="entry name" value="ETF-QO_FixC_C"/>
    <property type="match status" value="1"/>
</dbReference>
<gene>
    <name evidence="7" type="ORF">B1B_03454</name>
</gene>
<evidence type="ECO:0000313" key="7">
    <source>
        <dbReference type="EMBL" id="EQD72994.1"/>
    </source>
</evidence>
<dbReference type="GO" id="GO:0016491">
    <property type="term" value="F:oxidoreductase activity"/>
    <property type="evidence" value="ECO:0007669"/>
    <property type="project" value="UniProtKB-KW"/>
</dbReference>
<evidence type="ECO:0000259" key="6">
    <source>
        <dbReference type="Pfam" id="PF26311"/>
    </source>
</evidence>
<protein>
    <submittedName>
        <fullName evidence="7">Protein FixC</fullName>
    </submittedName>
</protein>
<comment type="caution">
    <text evidence="7">The sequence shown here is derived from an EMBL/GenBank/DDBJ whole genome shotgun (WGS) entry which is preliminary data.</text>
</comment>
<proteinExistence type="predicted"/>
<evidence type="ECO:0000256" key="5">
    <source>
        <dbReference type="SAM" id="MobiDB-lite"/>
    </source>
</evidence>
<dbReference type="PANTHER" id="PTHR43624:SF2">
    <property type="entry name" value="ELECTRON TRANSFER FLAVOPROTEIN-QUINONE OXIDOREDUCTASE YDIS-RELATED"/>
    <property type="match status" value="1"/>
</dbReference>
<keyword evidence="3" id="KW-0274">FAD</keyword>
<accession>T1CV91</accession>
<reference evidence="7" key="2">
    <citation type="journal article" date="2014" name="ISME J.">
        <title>Microbial stratification in low pH oxic and suboxic macroscopic growths along an acid mine drainage.</title>
        <authorList>
            <person name="Mendez-Garcia C."/>
            <person name="Mesa V."/>
            <person name="Sprenger R.R."/>
            <person name="Richter M."/>
            <person name="Diez M.S."/>
            <person name="Solano J."/>
            <person name="Bargiela R."/>
            <person name="Golyshina O.V."/>
            <person name="Manteca A."/>
            <person name="Ramos J.L."/>
            <person name="Gallego J.R."/>
            <person name="Llorente I."/>
            <person name="Martins Dos Santos V.A."/>
            <person name="Jensen O.N."/>
            <person name="Pelaez A.I."/>
            <person name="Sanchez J."/>
            <person name="Ferrer M."/>
        </authorList>
    </citation>
    <scope>NUCLEOTIDE SEQUENCE</scope>
</reference>
<name>T1CV91_9ZZZZ</name>
<reference evidence="7" key="1">
    <citation type="submission" date="2013-08" db="EMBL/GenBank/DDBJ databases">
        <authorList>
            <person name="Mendez C."/>
            <person name="Richter M."/>
            <person name="Ferrer M."/>
            <person name="Sanchez J."/>
        </authorList>
    </citation>
    <scope>NUCLEOTIDE SEQUENCE</scope>
</reference>
<feature type="domain" description="FixC-like C-terminal" evidence="6">
    <location>
        <begin position="210"/>
        <end position="271"/>
    </location>
</feature>
<sequence>MPRGPTHGPPATGEQQPEADPGTVGVGVKQVIGLPSGEIERRFQLRGMEGTQLTTVGFPTGVEGGAFLYTNRETLSLGMILNMRSLVEHGIQFSEALEDFKQHPWVQRFLDGGTLLEYSGCFVTEGGLRRLPPLFGPGYLLAGAAAGLFLNTGFTLRGMDFALESGRIAGGVAAEAVRAKDPSASFLARYAERLEQSFVLRHLRTYPDYPRTFANPRLYGLYPEILTSLLHRAYFVDGSDREHLRQMLKGSHRGKASLLTLGRDLWKAMRTL</sequence>
<feature type="region of interest" description="Disordered" evidence="5">
    <location>
        <begin position="1"/>
        <end position="23"/>
    </location>
</feature>
<dbReference type="PANTHER" id="PTHR43624">
    <property type="entry name" value="ELECTRON TRANSFER FLAVOPROTEIN-QUINONE OXIDOREDUCTASE YDIS-RELATED"/>
    <property type="match status" value="1"/>
</dbReference>
<evidence type="ECO:0000256" key="1">
    <source>
        <dbReference type="ARBA" id="ARBA00001974"/>
    </source>
</evidence>
<dbReference type="InterPro" id="IPR039651">
    <property type="entry name" value="FixC-like"/>
</dbReference>
<evidence type="ECO:0000256" key="4">
    <source>
        <dbReference type="ARBA" id="ARBA00023002"/>
    </source>
</evidence>
<dbReference type="InterPro" id="IPR059103">
    <property type="entry name" value="FixC-like_C"/>
</dbReference>
<keyword evidence="4" id="KW-0560">Oxidoreductase</keyword>
<dbReference type="AlphaFoldDB" id="T1CV91"/>
<evidence type="ECO:0000256" key="2">
    <source>
        <dbReference type="ARBA" id="ARBA00022630"/>
    </source>
</evidence>
<dbReference type="SUPFAM" id="SSF51905">
    <property type="entry name" value="FAD/NAD(P)-binding domain"/>
    <property type="match status" value="1"/>
</dbReference>
<comment type="cofactor">
    <cofactor evidence="1">
        <name>FAD</name>
        <dbReference type="ChEBI" id="CHEBI:57692"/>
    </cofactor>
</comment>
<dbReference type="InterPro" id="IPR036188">
    <property type="entry name" value="FAD/NAD-bd_sf"/>
</dbReference>
<dbReference type="SUPFAM" id="SSF54373">
    <property type="entry name" value="FAD-linked reductases, C-terminal domain"/>
    <property type="match status" value="1"/>
</dbReference>
<dbReference type="Gene3D" id="3.30.9.90">
    <property type="match status" value="1"/>
</dbReference>
<dbReference type="EMBL" id="AUZY01002123">
    <property type="protein sequence ID" value="EQD72994.1"/>
    <property type="molecule type" value="Genomic_DNA"/>
</dbReference>
<keyword evidence="2" id="KW-0285">Flavoprotein</keyword>
<evidence type="ECO:0000256" key="3">
    <source>
        <dbReference type="ARBA" id="ARBA00022827"/>
    </source>
</evidence>
<organism evidence="7">
    <name type="scientific">mine drainage metagenome</name>
    <dbReference type="NCBI Taxonomy" id="410659"/>
    <lineage>
        <taxon>unclassified sequences</taxon>
        <taxon>metagenomes</taxon>
        <taxon>ecological metagenomes</taxon>
    </lineage>
</organism>